<comment type="function">
    <text evidence="4">Binds to the catalytic subunit of the cyclin dependent kinases and is essential for their biological function.</text>
</comment>
<keyword evidence="3 4" id="KW-0131">Cell cycle</keyword>
<dbReference type="EMBL" id="JABAYA010000159">
    <property type="protein sequence ID" value="KAF7723225.1"/>
    <property type="molecule type" value="Genomic_DNA"/>
</dbReference>
<evidence type="ECO:0000256" key="3">
    <source>
        <dbReference type="ARBA" id="ARBA00023306"/>
    </source>
</evidence>
<dbReference type="Pfam" id="PF01111">
    <property type="entry name" value="CKS"/>
    <property type="match status" value="1"/>
</dbReference>
<accession>A0A8H7ELV3</accession>
<evidence type="ECO:0000256" key="2">
    <source>
        <dbReference type="ARBA" id="ARBA00022618"/>
    </source>
</evidence>
<evidence type="ECO:0000256" key="1">
    <source>
        <dbReference type="ARBA" id="ARBA00007782"/>
    </source>
</evidence>
<dbReference type="PRINTS" id="PR00296">
    <property type="entry name" value="CYCLINKINASE"/>
</dbReference>
<sequence length="264" mass="31106">MQPSNPGSTTEIDAERVERERIRRLFGRTDMRKRGEMLAAMIAARNQKGTTRKRPHPAPEPESKQEPSANEPEITEEERAERSKQRKKDIKSYRRRILYSSYYTDDEYQYRHVILPQAIARHLPHFNLLSKEEWYELGVRQTKEWEHYMVHAPEPHILLFRRPISCANKVLQESAEKSRADQTTRVDAQAENEEIVHTEDEDEEQQQEEEEEGHGDVEEEEEEEEHDGHGGYYDDNDEEDGQQDEDPHKTRKSSTGSSRRRPIA</sequence>
<gene>
    <name evidence="6" type="primary">CKS2</name>
    <name evidence="6" type="ORF">EC973_002163</name>
</gene>
<dbReference type="Gene3D" id="3.30.170.10">
    <property type="entry name" value="Cyclin-dependent kinase, regulatory subunit"/>
    <property type="match status" value="1"/>
</dbReference>
<reference evidence="6" key="1">
    <citation type="submission" date="2020-01" db="EMBL/GenBank/DDBJ databases">
        <title>Genome Sequencing of Three Apophysomyces-Like Fungal Strains Confirms a Novel Fungal Genus in the Mucoromycota with divergent Burkholderia-like Endosymbiotic Bacteria.</title>
        <authorList>
            <person name="Stajich J.E."/>
            <person name="Macias A.M."/>
            <person name="Carter-House D."/>
            <person name="Lovett B."/>
            <person name="Kasson L.R."/>
            <person name="Berry K."/>
            <person name="Grigoriev I."/>
            <person name="Chang Y."/>
            <person name="Spatafora J."/>
            <person name="Kasson M.T."/>
        </authorList>
    </citation>
    <scope>NUCLEOTIDE SEQUENCE</scope>
    <source>
        <strain evidence="6">NRRL A-21654</strain>
    </source>
</reference>
<proteinExistence type="inferred from homology"/>
<dbReference type="InterPro" id="IPR036858">
    <property type="entry name" value="Cyclin-dep_kinase_reg-sub_sf"/>
</dbReference>
<dbReference type="PANTHER" id="PTHR23415">
    <property type="entry name" value="CYCLIN-DEPENDENT KINASES REGULATORY SUBUNIT/60S RIBOSOME SUBUNIT BIOGENESIS PROTEIN NIP7"/>
    <property type="match status" value="1"/>
</dbReference>
<feature type="compositionally biased region" description="Acidic residues" evidence="5">
    <location>
        <begin position="199"/>
        <end position="225"/>
    </location>
</feature>
<dbReference type="SMART" id="SM01084">
    <property type="entry name" value="CKS"/>
    <property type="match status" value="1"/>
</dbReference>
<dbReference type="PROSITE" id="PS00945">
    <property type="entry name" value="CKS_2"/>
    <property type="match status" value="1"/>
</dbReference>
<dbReference type="GO" id="GO:0016538">
    <property type="term" value="F:cyclin-dependent protein serine/threonine kinase regulator activity"/>
    <property type="evidence" value="ECO:0007669"/>
    <property type="project" value="InterPro"/>
</dbReference>
<keyword evidence="7" id="KW-1185">Reference proteome</keyword>
<dbReference type="OrthoDB" id="440676at2759"/>
<dbReference type="AlphaFoldDB" id="A0A8H7ELV3"/>
<evidence type="ECO:0000256" key="5">
    <source>
        <dbReference type="SAM" id="MobiDB-lite"/>
    </source>
</evidence>
<comment type="similarity">
    <text evidence="1 4">Belongs to the CKS family.</text>
</comment>
<keyword evidence="2 4" id="KW-0132">Cell division</keyword>
<dbReference type="SUPFAM" id="SSF55637">
    <property type="entry name" value="Cell cycle regulatory proteins"/>
    <property type="match status" value="1"/>
</dbReference>
<dbReference type="GO" id="GO:0051301">
    <property type="term" value="P:cell division"/>
    <property type="evidence" value="ECO:0007669"/>
    <property type="project" value="UniProtKB-UniRule"/>
</dbReference>
<evidence type="ECO:0000313" key="6">
    <source>
        <dbReference type="EMBL" id="KAF7723225.1"/>
    </source>
</evidence>
<name>A0A8H7ELV3_9FUNG</name>
<evidence type="ECO:0000313" key="7">
    <source>
        <dbReference type="Proteomes" id="UP000605846"/>
    </source>
</evidence>
<organism evidence="6 7">
    <name type="scientific">Apophysomyces ossiformis</name>
    <dbReference type="NCBI Taxonomy" id="679940"/>
    <lineage>
        <taxon>Eukaryota</taxon>
        <taxon>Fungi</taxon>
        <taxon>Fungi incertae sedis</taxon>
        <taxon>Mucoromycota</taxon>
        <taxon>Mucoromycotina</taxon>
        <taxon>Mucoromycetes</taxon>
        <taxon>Mucorales</taxon>
        <taxon>Mucorineae</taxon>
        <taxon>Mucoraceae</taxon>
        <taxon>Apophysomyces</taxon>
    </lineage>
</organism>
<feature type="compositionally biased region" description="Acidic residues" evidence="5">
    <location>
        <begin position="234"/>
        <end position="244"/>
    </location>
</feature>
<feature type="region of interest" description="Disordered" evidence="5">
    <location>
        <begin position="173"/>
        <end position="264"/>
    </location>
</feature>
<dbReference type="Proteomes" id="UP000605846">
    <property type="component" value="Unassembled WGS sequence"/>
</dbReference>
<comment type="caution">
    <text evidence="6">The sequence shown here is derived from an EMBL/GenBank/DDBJ whole genome shotgun (WGS) entry which is preliminary data.</text>
</comment>
<protein>
    <recommendedName>
        <fullName evidence="4">Cyclin-dependent kinases regulatory subunit</fullName>
    </recommendedName>
</protein>
<feature type="compositionally biased region" description="Basic and acidic residues" evidence="5">
    <location>
        <begin position="174"/>
        <end position="184"/>
    </location>
</feature>
<feature type="region of interest" description="Disordered" evidence="5">
    <location>
        <begin position="36"/>
        <end position="87"/>
    </location>
</feature>
<dbReference type="InterPro" id="IPR000789">
    <property type="entry name" value="Cyclin-dep_kinase_reg-sub"/>
</dbReference>
<evidence type="ECO:0000256" key="4">
    <source>
        <dbReference type="RuleBase" id="RU311113"/>
    </source>
</evidence>